<comment type="subunit">
    <text evidence="8">Oligomerizes as a right-handed, spiral filament on DNA at oriC.</text>
</comment>
<comment type="caution">
    <text evidence="8">Lacks conserved residue(s) required for the propagation of feature annotation.</text>
</comment>
<dbReference type="CDD" id="cd06571">
    <property type="entry name" value="Bac_DnaA_C"/>
    <property type="match status" value="1"/>
</dbReference>
<evidence type="ECO:0000256" key="4">
    <source>
        <dbReference type="ARBA" id="ARBA00022741"/>
    </source>
</evidence>
<keyword evidence="3 8" id="KW-0235">DNA replication</keyword>
<accession>A0A4V2NW46</accession>
<comment type="domain">
    <text evidence="8">Domain I is involved in oligomerization and binding regulators, domain II is flexibile and of varying length in different bacteria, domain III forms the AAA+ region, while domain IV binds dsDNA.</text>
</comment>
<evidence type="ECO:0000313" key="14">
    <source>
        <dbReference type="EMBL" id="TCJ15912.1"/>
    </source>
</evidence>
<evidence type="ECO:0000256" key="6">
    <source>
        <dbReference type="ARBA" id="ARBA00023121"/>
    </source>
</evidence>
<evidence type="ECO:0000259" key="13">
    <source>
        <dbReference type="SMART" id="SM00760"/>
    </source>
</evidence>
<dbReference type="Proteomes" id="UP000295244">
    <property type="component" value="Unassembled WGS sequence"/>
</dbReference>
<reference evidence="14 15" key="1">
    <citation type="submission" date="2019-03" db="EMBL/GenBank/DDBJ databases">
        <title>Whole genome sequence of a novel Rubrobacter taiwanensis strain, isolated from Yellowstone National Park.</title>
        <authorList>
            <person name="Freed S."/>
            <person name="Ramaley R.F."/>
            <person name="Kyndt J.A."/>
        </authorList>
    </citation>
    <scope>NUCLEOTIDE SEQUENCE [LARGE SCALE GENOMIC DNA]</scope>
    <source>
        <strain evidence="14 15">Yellowstone</strain>
    </source>
</reference>
<dbReference type="SMART" id="SM00760">
    <property type="entry name" value="Bac_DnaA_C"/>
    <property type="match status" value="1"/>
</dbReference>
<feature type="domain" description="AAA+ ATPase" evidence="12">
    <location>
        <begin position="148"/>
        <end position="300"/>
    </location>
</feature>
<dbReference type="GO" id="GO:0003688">
    <property type="term" value="F:DNA replication origin binding"/>
    <property type="evidence" value="ECO:0007669"/>
    <property type="project" value="UniProtKB-UniRule"/>
</dbReference>
<evidence type="ECO:0000256" key="8">
    <source>
        <dbReference type="HAMAP-Rule" id="MF_00377"/>
    </source>
</evidence>
<dbReference type="AlphaFoldDB" id="A0A4V2NW46"/>
<evidence type="ECO:0000256" key="10">
    <source>
        <dbReference type="RuleBase" id="RU000577"/>
    </source>
</evidence>
<dbReference type="OrthoDB" id="9807019at2"/>
<evidence type="ECO:0000313" key="15">
    <source>
        <dbReference type="Proteomes" id="UP000295244"/>
    </source>
</evidence>
<evidence type="ECO:0000256" key="7">
    <source>
        <dbReference type="ARBA" id="ARBA00023125"/>
    </source>
</evidence>
<dbReference type="InterPro" id="IPR013159">
    <property type="entry name" value="DnaA_C"/>
</dbReference>
<dbReference type="GO" id="GO:0006270">
    <property type="term" value="P:DNA replication initiation"/>
    <property type="evidence" value="ECO:0007669"/>
    <property type="project" value="UniProtKB-UniRule"/>
</dbReference>
<feature type="binding site" evidence="8">
    <location>
        <position position="162"/>
    </location>
    <ligand>
        <name>ATP</name>
        <dbReference type="ChEBI" id="CHEBI:30616"/>
    </ligand>
</feature>
<dbReference type="PANTHER" id="PTHR30050">
    <property type="entry name" value="CHROMOSOMAL REPLICATION INITIATOR PROTEIN DNAA"/>
    <property type="match status" value="1"/>
</dbReference>
<dbReference type="PROSITE" id="PS01008">
    <property type="entry name" value="DNAA"/>
    <property type="match status" value="1"/>
</dbReference>
<dbReference type="Gene3D" id="3.30.300.180">
    <property type="match status" value="1"/>
</dbReference>
<name>A0A4V2NW46_9ACTN</name>
<evidence type="ECO:0000259" key="12">
    <source>
        <dbReference type="SMART" id="SM00382"/>
    </source>
</evidence>
<dbReference type="NCBIfam" id="NF010686">
    <property type="entry name" value="PRK14086.1"/>
    <property type="match status" value="1"/>
</dbReference>
<comment type="similarity">
    <text evidence="1 8 11">Belongs to the DnaA family.</text>
</comment>
<protein>
    <recommendedName>
        <fullName evidence="8 9">Chromosomal replication initiator protein DnaA</fullName>
    </recommendedName>
</protein>
<feature type="domain" description="Chromosomal replication initiator DnaA C-terminal" evidence="13">
    <location>
        <begin position="360"/>
        <end position="429"/>
    </location>
</feature>
<dbReference type="SUPFAM" id="SSF48295">
    <property type="entry name" value="TrpR-like"/>
    <property type="match status" value="1"/>
</dbReference>
<dbReference type="Gene3D" id="1.10.8.60">
    <property type="match status" value="1"/>
</dbReference>
<evidence type="ECO:0000256" key="11">
    <source>
        <dbReference type="RuleBase" id="RU004227"/>
    </source>
</evidence>
<feature type="binding site" evidence="8">
    <location>
        <position position="161"/>
    </location>
    <ligand>
        <name>ATP</name>
        <dbReference type="ChEBI" id="CHEBI:30616"/>
    </ligand>
</feature>
<evidence type="ECO:0000256" key="2">
    <source>
        <dbReference type="ARBA" id="ARBA00022490"/>
    </source>
</evidence>
<dbReference type="GO" id="GO:0006275">
    <property type="term" value="P:regulation of DNA replication"/>
    <property type="evidence" value="ECO:0007669"/>
    <property type="project" value="UniProtKB-UniRule"/>
</dbReference>
<comment type="caution">
    <text evidence="14">The sequence shown here is derived from an EMBL/GenBank/DDBJ whole genome shotgun (WGS) entry which is preliminary data.</text>
</comment>
<dbReference type="InterPro" id="IPR018312">
    <property type="entry name" value="Chromosome_initiator_DnaA_CS"/>
</dbReference>
<organism evidence="14 15">
    <name type="scientific">Rubrobacter taiwanensis</name>
    <dbReference type="NCBI Taxonomy" id="185139"/>
    <lineage>
        <taxon>Bacteria</taxon>
        <taxon>Bacillati</taxon>
        <taxon>Actinomycetota</taxon>
        <taxon>Rubrobacteria</taxon>
        <taxon>Rubrobacterales</taxon>
        <taxon>Rubrobacteraceae</taxon>
        <taxon>Rubrobacter</taxon>
    </lineage>
</organism>
<dbReference type="InterPro" id="IPR010921">
    <property type="entry name" value="Trp_repressor/repl_initiator"/>
</dbReference>
<feature type="region of interest" description="Domain I, interacts with DnaA modulators" evidence="8">
    <location>
        <begin position="1"/>
        <end position="106"/>
    </location>
</feature>
<dbReference type="FunFam" id="3.40.50.300:FF:000150">
    <property type="entry name" value="Chromosomal replication initiator protein DnaA"/>
    <property type="match status" value="1"/>
</dbReference>
<gene>
    <name evidence="8 14" type="primary">dnaA</name>
    <name evidence="14" type="ORF">E0L93_11695</name>
</gene>
<dbReference type="PANTHER" id="PTHR30050:SF2">
    <property type="entry name" value="CHROMOSOMAL REPLICATION INITIATOR PROTEIN DNAA"/>
    <property type="match status" value="1"/>
</dbReference>
<dbReference type="FunFam" id="1.10.1750.10:FF:000002">
    <property type="entry name" value="Chromosomal replication initiator protein DnaA"/>
    <property type="match status" value="1"/>
</dbReference>
<dbReference type="InterPro" id="IPR027417">
    <property type="entry name" value="P-loop_NTPase"/>
</dbReference>
<dbReference type="SUPFAM" id="SSF52540">
    <property type="entry name" value="P-loop containing nucleoside triphosphate hydrolases"/>
    <property type="match status" value="1"/>
</dbReference>
<feature type="binding site" evidence="8">
    <location>
        <position position="159"/>
    </location>
    <ligand>
        <name>ATP</name>
        <dbReference type="ChEBI" id="CHEBI:30616"/>
    </ligand>
</feature>
<comment type="function">
    <text evidence="8 10">Plays an essential role in the initiation and regulation of chromosomal replication. ATP-DnaA binds to the origin of replication (oriC) to initiate formation of the DNA replication initiation complex once per cell cycle. Binds the DnaA box (a 9 base pair repeat at the origin) and separates the double-stranded (ds)DNA. Forms a right-handed helical filament on oriC DNA; dsDNA binds to the exterior of the filament while single-stranded (ss)DNA is stabiized in the filament's interior. The ATP-DnaA-oriC complex binds and stabilizes one strand of the AT-rich DNA unwinding element (DUE), permitting loading of DNA polymerase. After initiation quickly degrades to an ADP-DnaA complex that is not apt for DNA replication. Binds acidic phospholipids.</text>
</comment>
<dbReference type="EMBL" id="SKBU01000020">
    <property type="protein sequence ID" value="TCJ15912.1"/>
    <property type="molecule type" value="Genomic_DNA"/>
</dbReference>
<dbReference type="InterPro" id="IPR003593">
    <property type="entry name" value="AAA+_ATPase"/>
</dbReference>
<dbReference type="Gene3D" id="3.40.50.300">
    <property type="entry name" value="P-loop containing nucleotide triphosphate hydrolases"/>
    <property type="match status" value="1"/>
</dbReference>
<keyword evidence="5 8" id="KW-0067">ATP-binding</keyword>
<dbReference type="Gene3D" id="1.10.1750.10">
    <property type="match status" value="1"/>
</dbReference>
<feature type="binding site" evidence="8">
    <location>
        <position position="163"/>
    </location>
    <ligand>
        <name>ATP</name>
        <dbReference type="ChEBI" id="CHEBI:30616"/>
    </ligand>
</feature>
<dbReference type="FunFam" id="1.10.8.60:FF:000003">
    <property type="entry name" value="Chromosomal replication initiator protein DnaA"/>
    <property type="match status" value="1"/>
</dbReference>
<dbReference type="GO" id="GO:0005524">
    <property type="term" value="F:ATP binding"/>
    <property type="evidence" value="ECO:0007669"/>
    <property type="project" value="UniProtKB-UniRule"/>
</dbReference>
<dbReference type="CDD" id="cd00009">
    <property type="entry name" value="AAA"/>
    <property type="match status" value="1"/>
</dbReference>
<keyword evidence="2 8" id="KW-0963">Cytoplasm</keyword>
<evidence type="ECO:0000256" key="9">
    <source>
        <dbReference type="NCBIfam" id="TIGR00362"/>
    </source>
</evidence>
<dbReference type="GO" id="GO:0005886">
    <property type="term" value="C:plasma membrane"/>
    <property type="evidence" value="ECO:0007669"/>
    <property type="project" value="TreeGrafter"/>
</dbReference>
<proteinExistence type="inferred from homology"/>
<keyword evidence="6 8" id="KW-0446">Lipid-binding</keyword>
<dbReference type="SMART" id="SM00382">
    <property type="entry name" value="AAA"/>
    <property type="match status" value="1"/>
</dbReference>
<dbReference type="Pfam" id="PF00308">
    <property type="entry name" value="Bac_DnaA"/>
    <property type="match status" value="1"/>
</dbReference>
<dbReference type="GO" id="GO:0008289">
    <property type="term" value="F:lipid binding"/>
    <property type="evidence" value="ECO:0007669"/>
    <property type="project" value="UniProtKB-KW"/>
</dbReference>
<dbReference type="InterPro" id="IPR013317">
    <property type="entry name" value="DnaA_dom"/>
</dbReference>
<feature type="region of interest" description="Domain III, AAA+ region" evidence="8">
    <location>
        <begin position="115"/>
        <end position="331"/>
    </location>
</feature>
<keyword evidence="7 8" id="KW-0238">DNA-binding</keyword>
<evidence type="ECO:0000256" key="3">
    <source>
        <dbReference type="ARBA" id="ARBA00022705"/>
    </source>
</evidence>
<dbReference type="RefSeq" id="WP_132692124.1">
    <property type="nucleotide sequence ID" value="NZ_SKBU01000020.1"/>
</dbReference>
<dbReference type="NCBIfam" id="TIGR00362">
    <property type="entry name" value="DnaA"/>
    <property type="match status" value="1"/>
</dbReference>
<dbReference type="Pfam" id="PF08299">
    <property type="entry name" value="Bac_DnaA_C"/>
    <property type="match status" value="1"/>
</dbReference>
<dbReference type="PRINTS" id="PR00051">
    <property type="entry name" value="DNAA"/>
</dbReference>
<feature type="region of interest" description="Domain IV, binds dsDNA" evidence="8">
    <location>
        <begin position="332"/>
        <end position="454"/>
    </location>
</feature>
<dbReference type="GO" id="GO:0005737">
    <property type="term" value="C:cytoplasm"/>
    <property type="evidence" value="ECO:0007669"/>
    <property type="project" value="UniProtKB-SubCell"/>
</dbReference>
<keyword evidence="4 8" id="KW-0547">Nucleotide-binding</keyword>
<dbReference type="InterPro" id="IPR038454">
    <property type="entry name" value="DnaA_N_sf"/>
</dbReference>
<comment type="subcellular location">
    <subcellularLocation>
        <location evidence="8">Cytoplasm</location>
    </subcellularLocation>
</comment>
<evidence type="ECO:0000256" key="1">
    <source>
        <dbReference type="ARBA" id="ARBA00006583"/>
    </source>
</evidence>
<sequence>MRNNVEDVWGRVIDIVSEHINAPSLRLWFEGTRPVDLYEGTLEIEVPNDLARDYIETKFKELIEEALTDVTGYENANLIVNVENPDRPRGREGNGGRSGFNEGVESVLQARKPRPFKAKYTFDTFVIGAGNRFAHAAALAVAETPGVVYNPLFIYGGVGLGKTHLLHAIGQYIEDQDVNMQVKYVTAEQFTNDFINSIRDDKPLGFQRRYRENDVLLIDDIQFLEKKEGIQEEFFHTFNALYEENKQIVIASDRHPKHIQTLQDRLVSRFEWGLVTDIQPPDLETRIAILRKKAMMDKLEVDDEVMTFIASKVSTNIRELEGTLVRILAYAALYGREVTVHLAEEVLKDILPDSDYREIPVELIQHEVCRYFGISKSDLLGSGRSRSLAYPRQVAMYLCRELTDESLPKIGKAFGGRDHTTVIHATGKIAKLINSDRDVFNQIHELTYQIKSKR</sequence>
<dbReference type="HAMAP" id="MF_00377">
    <property type="entry name" value="DnaA_bact"/>
    <property type="match status" value="1"/>
</dbReference>
<keyword evidence="15" id="KW-1185">Reference proteome</keyword>
<evidence type="ECO:0000256" key="5">
    <source>
        <dbReference type="ARBA" id="ARBA00022840"/>
    </source>
</evidence>
<dbReference type="InterPro" id="IPR001957">
    <property type="entry name" value="Chromosome_initiator_DnaA"/>
</dbReference>
<dbReference type="Pfam" id="PF11638">
    <property type="entry name" value="DnaA_N"/>
    <property type="match status" value="1"/>
</dbReference>
<dbReference type="InterPro" id="IPR024633">
    <property type="entry name" value="DnaA_N_dom"/>
</dbReference>
<dbReference type="InterPro" id="IPR020591">
    <property type="entry name" value="Chromosome_initiator_DnaA-like"/>
</dbReference>